<dbReference type="Gene3D" id="3.30.70.270">
    <property type="match status" value="1"/>
</dbReference>
<sequence>MDRVFALIDVNNCYVSCERVFDPSLNGRPVVVLSNNDGCVVARSQEAKDLGIKMGVPVFQIRQLIKQHHIAVLSSNYALYGEMSHRFMNILGMYVAPGEQEIYSIDECFLELTTYQDLYDLTDYAQSMRQRIKQWLGLPVCIGIGYSKTQAKIANHIAKKNKGFNGVCSWLDTDLCILEDMLANLDVGEVWGVGRQIKKRLHALEIKTVFDLIMADHKMIRRYFSVVTERTVLELQGTPCLEIEDMVPEKKQIISSRSFGKPVSHIDDLREAVTLFMLRAVERLRSQKLLCATIVVTIKTSRFKDNYYHPHWTVNLGHATDDRLLLVKKAMFGLERIYQEGLPYKHAGVMLLNIVPERKYIPDLLADQEQISERKILTITFEKINSRFGKDKIAIGSCCFADRNWSMSQANRSPNYLSNWDEIITIN</sequence>
<dbReference type="InterPro" id="IPR017961">
    <property type="entry name" value="DNA_pol_Y-fam_little_finger"/>
</dbReference>
<dbReference type="GO" id="GO:0042276">
    <property type="term" value="P:error-prone translesion synthesis"/>
    <property type="evidence" value="ECO:0007669"/>
    <property type="project" value="TreeGrafter"/>
</dbReference>
<comment type="similarity">
    <text evidence="1">Belongs to the DNA polymerase type-Y family.</text>
</comment>
<evidence type="ECO:0000256" key="3">
    <source>
        <dbReference type="ARBA" id="ARBA00023199"/>
    </source>
</evidence>
<dbReference type="Gene3D" id="1.10.150.20">
    <property type="entry name" value="5' to 3' exonuclease, C-terminal subdomain"/>
    <property type="match status" value="1"/>
</dbReference>
<dbReference type="PANTHER" id="PTHR11076">
    <property type="entry name" value="DNA REPAIR POLYMERASE UMUC / TRANSFERASE FAMILY MEMBER"/>
    <property type="match status" value="1"/>
</dbReference>
<dbReference type="Gene3D" id="3.40.1170.60">
    <property type="match status" value="1"/>
</dbReference>
<evidence type="ECO:0000256" key="5">
    <source>
        <dbReference type="ARBA" id="ARBA00023236"/>
    </source>
</evidence>
<dbReference type="SUPFAM" id="SSF56672">
    <property type="entry name" value="DNA/RNA polymerases"/>
    <property type="match status" value="1"/>
</dbReference>
<keyword evidence="8" id="KW-1185">Reference proteome</keyword>
<evidence type="ECO:0000256" key="2">
    <source>
        <dbReference type="ARBA" id="ARBA00022763"/>
    </source>
</evidence>
<keyword evidence="5" id="KW-0742">SOS response</keyword>
<name>A0A4Y7XCA1_9GAMM</name>
<keyword evidence="3" id="KW-0741">SOS mutagenesis</keyword>
<dbReference type="GO" id="GO:0006281">
    <property type="term" value="P:DNA repair"/>
    <property type="evidence" value="ECO:0007669"/>
    <property type="project" value="UniProtKB-KW"/>
</dbReference>
<dbReference type="Pfam" id="PF13438">
    <property type="entry name" value="DUF4113"/>
    <property type="match status" value="1"/>
</dbReference>
<evidence type="ECO:0000256" key="1">
    <source>
        <dbReference type="ARBA" id="ARBA00010945"/>
    </source>
</evidence>
<keyword evidence="4" id="KW-0234">DNA repair</keyword>
<dbReference type="EMBL" id="SNTY01000032">
    <property type="protein sequence ID" value="TEU26092.1"/>
    <property type="molecule type" value="Genomic_DNA"/>
</dbReference>
<dbReference type="InterPro" id="IPR036775">
    <property type="entry name" value="DNA_pol_Y-fam_lit_finger_sf"/>
</dbReference>
<feature type="domain" description="UmuC" evidence="6">
    <location>
        <begin position="5"/>
        <end position="194"/>
    </location>
</feature>
<evidence type="ECO:0000313" key="8">
    <source>
        <dbReference type="Proteomes" id="UP000297834"/>
    </source>
</evidence>
<dbReference type="SUPFAM" id="SSF100879">
    <property type="entry name" value="Lesion bypass DNA polymerase (Y-family), little finger domain"/>
    <property type="match status" value="1"/>
</dbReference>
<dbReference type="InterPro" id="IPR043502">
    <property type="entry name" value="DNA/RNA_pol_sf"/>
</dbReference>
<dbReference type="GO" id="GO:0009432">
    <property type="term" value="P:SOS response"/>
    <property type="evidence" value="ECO:0007669"/>
    <property type="project" value="UniProtKB-KW"/>
</dbReference>
<dbReference type="OrthoDB" id="9808813at2"/>
<evidence type="ECO:0000256" key="4">
    <source>
        <dbReference type="ARBA" id="ARBA00023204"/>
    </source>
</evidence>
<dbReference type="GO" id="GO:0003887">
    <property type="term" value="F:DNA-directed DNA polymerase activity"/>
    <property type="evidence" value="ECO:0007669"/>
    <property type="project" value="TreeGrafter"/>
</dbReference>
<dbReference type="GO" id="GO:0005829">
    <property type="term" value="C:cytosol"/>
    <property type="evidence" value="ECO:0007669"/>
    <property type="project" value="TreeGrafter"/>
</dbReference>
<evidence type="ECO:0000259" key="6">
    <source>
        <dbReference type="PROSITE" id="PS50173"/>
    </source>
</evidence>
<protein>
    <submittedName>
        <fullName evidence="7">Y-family DNA polymerase</fullName>
    </submittedName>
</protein>
<dbReference type="GO" id="GO:0003684">
    <property type="term" value="F:damaged DNA binding"/>
    <property type="evidence" value="ECO:0007669"/>
    <property type="project" value="InterPro"/>
</dbReference>
<dbReference type="InterPro" id="IPR043128">
    <property type="entry name" value="Rev_trsase/Diguanyl_cyclase"/>
</dbReference>
<dbReference type="RefSeq" id="WP_134244607.1">
    <property type="nucleotide sequence ID" value="NZ_SNTY01000032.1"/>
</dbReference>
<dbReference type="AlphaFoldDB" id="A0A4Y7XCA1"/>
<organism evidence="7 8">
    <name type="scientific">Alkanindiges illinoisensis</name>
    <dbReference type="NCBI Taxonomy" id="197183"/>
    <lineage>
        <taxon>Bacteria</taxon>
        <taxon>Pseudomonadati</taxon>
        <taxon>Pseudomonadota</taxon>
        <taxon>Gammaproteobacteria</taxon>
        <taxon>Moraxellales</taxon>
        <taxon>Moraxellaceae</taxon>
        <taxon>Alkanindiges</taxon>
    </lineage>
</organism>
<gene>
    <name evidence="7" type="ORF">E2B99_08700</name>
</gene>
<dbReference type="Pfam" id="PF11799">
    <property type="entry name" value="IMS_C"/>
    <property type="match status" value="1"/>
</dbReference>
<accession>A0A4Y7XCA1</accession>
<dbReference type="Pfam" id="PF00817">
    <property type="entry name" value="IMS"/>
    <property type="match status" value="1"/>
</dbReference>
<evidence type="ECO:0000313" key="7">
    <source>
        <dbReference type="EMBL" id="TEU26092.1"/>
    </source>
</evidence>
<proteinExistence type="inferred from homology"/>
<dbReference type="InterPro" id="IPR001126">
    <property type="entry name" value="UmuC"/>
</dbReference>
<comment type="caution">
    <text evidence="7">The sequence shown here is derived from an EMBL/GenBank/DDBJ whole genome shotgun (WGS) entry which is preliminary data.</text>
</comment>
<dbReference type="InterPro" id="IPR050116">
    <property type="entry name" value="DNA_polymerase-Y"/>
</dbReference>
<dbReference type="PROSITE" id="PS50173">
    <property type="entry name" value="UMUC"/>
    <property type="match status" value="1"/>
</dbReference>
<dbReference type="Proteomes" id="UP000297834">
    <property type="component" value="Unassembled WGS sequence"/>
</dbReference>
<dbReference type="CDD" id="cd01700">
    <property type="entry name" value="PolY_Pol_V_umuC"/>
    <property type="match status" value="1"/>
</dbReference>
<reference evidence="7 8" key="1">
    <citation type="submission" date="2019-03" db="EMBL/GenBank/DDBJ databases">
        <title>Alkanindiges illinoisensis: a potential pathogenic isolated from ascites of a gastric cancer patient with abdominal metastasis.</title>
        <authorList>
            <person name="Hu X."/>
            <person name="Yang B."/>
            <person name="Yan X."/>
            <person name="Lin L."/>
            <person name="Zhao H."/>
            <person name="Zhou F."/>
            <person name="Su B."/>
            <person name="Chen J."/>
            <person name="Rui Y."/>
            <person name="Wang Q."/>
            <person name="Zheng L."/>
        </authorList>
    </citation>
    <scope>NUCLEOTIDE SEQUENCE [LARGE SCALE GENOMIC DNA]</scope>
    <source>
        <strain evidence="7 8">NFYY 23406</strain>
    </source>
</reference>
<keyword evidence="2" id="KW-0227">DNA damage</keyword>
<dbReference type="InterPro" id="IPR025188">
    <property type="entry name" value="DUF4113"/>
</dbReference>
<dbReference type="PANTHER" id="PTHR11076:SF34">
    <property type="entry name" value="PROTEIN UMUC"/>
    <property type="match status" value="1"/>
</dbReference>